<dbReference type="PANTHER" id="PTHR48086:SF3">
    <property type="entry name" value="SODIUM_PROLINE SYMPORTER"/>
    <property type="match status" value="1"/>
</dbReference>
<dbReference type="Gene3D" id="1.20.1730.10">
    <property type="entry name" value="Sodium/glucose cotransporter"/>
    <property type="match status" value="1"/>
</dbReference>
<reference evidence="16" key="1">
    <citation type="journal article" date="2019" name="Int. J. Syst. Evol. Microbiol.">
        <title>The Global Catalogue of Microorganisms (GCM) 10K type strain sequencing project: providing services to taxonomists for standard genome sequencing and annotation.</title>
        <authorList>
            <consortium name="The Broad Institute Genomics Platform"/>
            <consortium name="The Broad Institute Genome Sequencing Center for Infectious Disease"/>
            <person name="Wu L."/>
            <person name="Ma J."/>
        </authorList>
    </citation>
    <scope>NUCLEOTIDE SEQUENCE [LARGE SCALE GENOMIC DNA]</scope>
    <source>
        <strain evidence="16">KCTC 22228</strain>
    </source>
</reference>
<dbReference type="InterPro" id="IPR038377">
    <property type="entry name" value="Na/Glc_symporter_sf"/>
</dbReference>
<evidence type="ECO:0000256" key="1">
    <source>
        <dbReference type="ARBA" id="ARBA00004651"/>
    </source>
</evidence>
<protein>
    <submittedName>
        <fullName evidence="15">Pantothenate permease</fullName>
    </submittedName>
</protein>
<gene>
    <name evidence="15" type="ORF">GCM10007160_40640</name>
</gene>
<feature type="transmembrane region" description="Helical" evidence="14">
    <location>
        <begin position="320"/>
        <end position="345"/>
    </location>
</feature>
<sequence length="507" mass="53432">MTESLIWWSVAIYLLVAIAIAILSRQGKSQDNMSGYFLGNRQMNGFVSALSYSATTYSAFMMVGLAGLTYAGGVGALGFEIIYFAGVSLVAIFGPKFWAVGKKFGFVTPSEMLGHRYDSKNVAMAVSIASCLFLIPYAAVQLAGVGYLLQGTTGGAIPFTTGVILATAIAIFFSYVAGIRSVMWTDSLQAIMMVVASTLVALLVIQGLGGFGALFDTLATEHPQSLTVPGSGLFSFVTFLGLTIPWFFFSLSNPQVSQRLFMPASLRSMRQMLLGFLVFGFIYTLVSVLWGFSALAAFPGLESADLATPTLLGSVHVPPILGVIVMIGIMAAAVSTIDSIMLTLSSMLARDVYANVKPGTSEKRQLIVGKVVIPVIALMALGFAELQLDLIAVLSVAASSGLVAVVPAIIGAFYWKRGTAAGALVSVIGTAAFVLFVYAIGNSFLGLPAGIWGIFVSSVLFVGVSMMSKAPEERADEFLDAISSQLRIRKATGVVSEPPLQQAKAGH</sequence>
<evidence type="ECO:0000256" key="7">
    <source>
        <dbReference type="ARBA" id="ARBA00022989"/>
    </source>
</evidence>
<keyword evidence="11" id="KW-0739">Sodium transport</keyword>
<comment type="caution">
    <text evidence="15">The sequence shown here is derived from an EMBL/GenBank/DDBJ whole genome shotgun (WGS) entry which is preliminary data.</text>
</comment>
<evidence type="ECO:0000256" key="10">
    <source>
        <dbReference type="ARBA" id="ARBA00023136"/>
    </source>
</evidence>
<dbReference type="Pfam" id="PF00474">
    <property type="entry name" value="SSF"/>
    <property type="match status" value="1"/>
</dbReference>
<feature type="transmembrane region" description="Helical" evidence="14">
    <location>
        <begin position="421"/>
        <end position="440"/>
    </location>
</feature>
<name>A0ABQ2ZAT2_9GAMM</name>
<feature type="transmembrane region" description="Helical" evidence="14">
    <location>
        <begin position="122"/>
        <end position="149"/>
    </location>
</feature>
<feature type="transmembrane region" description="Helical" evidence="14">
    <location>
        <begin position="366"/>
        <end position="384"/>
    </location>
</feature>
<dbReference type="RefSeq" id="WP_189472521.1">
    <property type="nucleotide sequence ID" value="NZ_BMXS01000033.1"/>
</dbReference>
<evidence type="ECO:0000256" key="13">
    <source>
        <dbReference type="RuleBase" id="RU362091"/>
    </source>
</evidence>
<comment type="catalytic activity">
    <reaction evidence="12">
        <text>L-proline(in) + Na(+)(in) = L-proline(out) + Na(+)(out)</text>
        <dbReference type="Rhea" id="RHEA:28967"/>
        <dbReference type="ChEBI" id="CHEBI:29101"/>
        <dbReference type="ChEBI" id="CHEBI:60039"/>
    </reaction>
</comment>
<keyword evidence="6" id="KW-0769">Symport</keyword>
<keyword evidence="8" id="KW-0915">Sodium</keyword>
<dbReference type="CDD" id="cd10322">
    <property type="entry name" value="SLC5sbd"/>
    <property type="match status" value="1"/>
</dbReference>
<organism evidence="15 16">
    <name type="scientific">Litchfieldella qijiaojingensis</name>
    <dbReference type="NCBI Taxonomy" id="980347"/>
    <lineage>
        <taxon>Bacteria</taxon>
        <taxon>Pseudomonadati</taxon>
        <taxon>Pseudomonadota</taxon>
        <taxon>Gammaproteobacteria</taxon>
        <taxon>Oceanospirillales</taxon>
        <taxon>Halomonadaceae</taxon>
        <taxon>Litchfieldella</taxon>
    </lineage>
</organism>
<dbReference type="PROSITE" id="PS50283">
    <property type="entry name" value="NA_SOLUT_SYMP_3"/>
    <property type="match status" value="1"/>
</dbReference>
<evidence type="ECO:0000256" key="14">
    <source>
        <dbReference type="SAM" id="Phobius"/>
    </source>
</evidence>
<feature type="transmembrane region" description="Helical" evidence="14">
    <location>
        <begin position="6"/>
        <end position="24"/>
    </location>
</feature>
<evidence type="ECO:0000313" key="16">
    <source>
        <dbReference type="Proteomes" id="UP000653056"/>
    </source>
</evidence>
<keyword evidence="16" id="KW-1185">Reference proteome</keyword>
<feature type="transmembrane region" description="Helical" evidence="14">
    <location>
        <begin position="446"/>
        <end position="464"/>
    </location>
</feature>
<feature type="transmembrane region" description="Helical" evidence="14">
    <location>
        <begin position="190"/>
        <end position="213"/>
    </location>
</feature>
<keyword evidence="9" id="KW-0406">Ion transport</keyword>
<dbReference type="InterPro" id="IPR001734">
    <property type="entry name" value="Na/solute_symporter"/>
</dbReference>
<keyword evidence="10 14" id="KW-0472">Membrane</keyword>
<evidence type="ECO:0000256" key="6">
    <source>
        <dbReference type="ARBA" id="ARBA00022847"/>
    </source>
</evidence>
<evidence type="ECO:0000256" key="9">
    <source>
        <dbReference type="ARBA" id="ARBA00023065"/>
    </source>
</evidence>
<accession>A0ABQ2ZAT2</accession>
<feature type="transmembrane region" description="Helical" evidence="14">
    <location>
        <begin position="233"/>
        <end position="251"/>
    </location>
</feature>
<feature type="transmembrane region" description="Helical" evidence="14">
    <location>
        <begin position="45"/>
        <end position="69"/>
    </location>
</feature>
<evidence type="ECO:0000256" key="11">
    <source>
        <dbReference type="ARBA" id="ARBA00023201"/>
    </source>
</evidence>
<comment type="similarity">
    <text evidence="2 13">Belongs to the sodium:solute symporter (SSF) (TC 2.A.21) family.</text>
</comment>
<feature type="transmembrane region" description="Helical" evidence="14">
    <location>
        <begin position="272"/>
        <end position="300"/>
    </location>
</feature>
<evidence type="ECO:0000256" key="3">
    <source>
        <dbReference type="ARBA" id="ARBA00022448"/>
    </source>
</evidence>
<proteinExistence type="inferred from homology"/>
<keyword evidence="5 14" id="KW-0812">Transmembrane</keyword>
<evidence type="ECO:0000313" key="15">
    <source>
        <dbReference type="EMBL" id="GGY09145.1"/>
    </source>
</evidence>
<evidence type="ECO:0000256" key="12">
    <source>
        <dbReference type="ARBA" id="ARBA00033708"/>
    </source>
</evidence>
<dbReference type="EMBL" id="BMXS01000033">
    <property type="protein sequence ID" value="GGY09145.1"/>
    <property type="molecule type" value="Genomic_DNA"/>
</dbReference>
<evidence type="ECO:0000256" key="4">
    <source>
        <dbReference type="ARBA" id="ARBA00022475"/>
    </source>
</evidence>
<dbReference type="PANTHER" id="PTHR48086">
    <property type="entry name" value="SODIUM/PROLINE SYMPORTER-RELATED"/>
    <property type="match status" value="1"/>
</dbReference>
<feature type="transmembrane region" description="Helical" evidence="14">
    <location>
        <begin position="81"/>
        <end position="101"/>
    </location>
</feature>
<keyword evidence="4" id="KW-1003">Cell membrane</keyword>
<feature type="transmembrane region" description="Helical" evidence="14">
    <location>
        <begin position="390"/>
        <end position="414"/>
    </location>
</feature>
<keyword evidence="7 14" id="KW-1133">Transmembrane helix</keyword>
<evidence type="ECO:0000256" key="8">
    <source>
        <dbReference type="ARBA" id="ARBA00023053"/>
    </source>
</evidence>
<keyword evidence="3" id="KW-0813">Transport</keyword>
<dbReference type="InterPro" id="IPR050277">
    <property type="entry name" value="Sodium:Solute_Symporter"/>
</dbReference>
<evidence type="ECO:0000256" key="5">
    <source>
        <dbReference type="ARBA" id="ARBA00022692"/>
    </source>
</evidence>
<evidence type="ECO:0000256" key="2">
    <source>
        <dbReference type="ARBA" id="ARBA00006434"/>
    </source>
</evidence>
<feature type="transmembrane region" description="Helical" evidence="14">
    <location>
        <begin position="155"/>
        <end position="178"/>
    </location>
</feature>
<dbReference type="Proteomes" id="UP000653056">
    <property type="component" value="Unassembled WGS sequence"/>
</dbReference>
<comment type="subcellular location">
    <subcellularLocation>
        <location evidence="1">Cell membrane</location>
        <topology evidence="1">Multi-pass membrane protein</topology>
    </subcellularLocation>
</comment>